<dbReference type="Proteomes" id="UP000253782">
    <property type="component" value="Unassembled WGS sequence"/>
</dbReference>
<sequence length="106" mass="11146">MHRLATLEGPLGIQLAAAATRGGDRSVDGVFRREGARRRSDLLIDVDTAAQLDRGYADGGWCGGGGCGGGCGGWCRRGMCCGGRCRCRGCFCFFLAACAQGEHRDQ</sequence>
<dbReference type="AlphaFoldDB" id="A0A369UK36"/>
<comment type="caution">
    <text evidence="1">The sequence shown here is derived from an EMBL/GenBank/DDBJ whole genome shotgun (WGS) entry which is preliminary data.</text>
</comment>
<evidence type="ECO:0000313" key="2">
    <source>
        <dbReference type="Proteomes" id="UP000253782"/>
    </source>
</evidence>
<name>A0A369UK36_9GAMM</name>
<proteinExistence type="predicted"/>
<reference evidence="1 2" key="1">
    <citation type="submission" date="2018-07" db="EMBL/GenBank/DDBJ databases">
        <title>Dyella tabacisoli L4-6T, whole genome shotgun sequence.</title>
        <authorList>
            <person name="Zhou X.-K."/>
            <person name="Li W.-J."/>
            <person name="Duan Y.-Q."/>
        </authorList>
    </citation>
    <scope>NUCLEOTIDE SEQUENCE [LARGE SCALE GENOMIC DNA]</scope>
    <source>
        <strain evidence="1 2">L4-6</strain>
    </source>
</reference>
<dbReference type="EMBL" id="QQAH01000015">
    <property type="protein sequence ID" value="RDD80693.1"/>
    <property type="molecule type" value="Genomic_DNA"/>
</dbReference>
<organism evidence="1 2">
    <name type="scientific">Dyella tabacisoli</name>
    <dbReference type="NCBI Taxonomy" id="2282381"/>
    <lineage>
        <taxon>Bacteria</taxon>
        <taxon>Pseudomonadati</taxon>
        <taxon>Pseudomonadota</taxon>
        <taxon>Gammaproteobacteria</taxon>
        <taxon>Lysobacterales</taxon>
        <taxon>Rhodanobacteraceae</taxon>
        <taxon>Dyella</taxon>
    </lineage>
</organism>
<protein>
    <submittedName>
        <fullName evidence="1">Uncharacterized protein</fullName>
    </submittedName>
</protein>
<accession>A0A369UK36</accession>
<evidence type="ECO:0000313" key="1">
    <source>
        <dbReference type="EMBL" id="RDD80693.1"/>
    </source>
</evidence>
<gene>
    <name evidence="1" type="ORF">DVJ77_15790</name>
</gene>
<keyword evidence="2" id="KW-1185">Reference proteome</keyword>